<proteinExistence type="predicted"/>
<evidence type="ECO:0000313" key="2">
    <source>
        <dbReference type="EMBL" id="MBS3182827.1"/>
    </source>
</evidence>
<protein>
    <submittedName>
        <fullName evidence="2">SHOCT domain-containing protein</fullName>
    </submittedName>
</protein>
<gene>
    <name evidence="2" type="ORF">JSQ98_11590</name>
</gene>
<dbReference type="InterPro" id="IPR018649">
    <property type="entry name" value="SHOCT"/>
</dbReference>
<dbReference type="Pfam" id="PF09851">
    <property type="entry name" value="SHOCT"/>
    <property type="match status" value="1"/>
</dbReference>
<feature type="domain" description="SHOCT" evidence="1">
    <location>
        <begin position="71"/>
        <end position="98"/>
    </location>
</feature>
<organism evidence="2 3">
    <name type="scientific">Leucobacter manosquensis</name>
    <dbReference type="NCBI Taxonomy" id="2810611"/>
    <lineage>
        <taxon>Bacteria</taxon>
        <taxon>Bacillati</taxon>
        <taxon>Actinomycetota</taxon>
        <taxon>Actinomycetes</taxon>
        <taxon>Micrococcales</taxon>
        <taxon>Microbacteriaceae</taxon>
        <taxon>Leucobacter</taxon>
    </lineage>
</organism>
<sequence length="100" mass="9923">MGRAGRPGLLGLAARSAVVAGTATAVSGAIARRQNERAVAAQANPVTVSSVPAPASAPTAAASLVGADLVAQLQQLASLQQQGVLSPEEFDRAKQQLLGP</sequence>
<keyword evidence="3" id="KW-1185">Reference proteome</keyword>
<dbReference type="EMBL" id="JAFEVO010000001">
    <property type="protein sequence ID" value="MBS3182827.1"/>
    <property type="molecule type" value="Genomic_DNA"/>
</dbReference>
<evidence type="ECO:0000313" key="3">
    <source>
        <dbReference type="Proteomes" id="UP000811492"/>
    </source>
</evidence>
<name>A0ABS5M6K6_9MICO</name>
<accession>A0ABS5M6K6</accession>
<comment type="caution">
    <text evidence="2">The sequence shown here is derived from an EMBL/GenBank/DDBJ whole genome shotgun (WGS) entry which is preliminary data.</text>
</comment>
<evidence type="ECO:0000259" key="1">
    <source>
        <dbReference type="Pfam" id="PF09851"/>
    </source>
</evidence>
<dbReference type="Proteomes" id="UP000811492">
    <property type="component" value="Unassembled WGS sequence"/>
</dbReference>
<reference evidence="2 3" key="1">
    <citation type="submission" date="2021-02" db="EMBL/GenBank/DDBJ databases">
        <title>Draft genome and description of Leucobacter sp nov strain Marseille-Q4368.</title>
        <authorList>
            <person name="Boxberger M."/>
            <person name="La Scola B."/>
        </authorList>
    </citation>
    <scope>NUCLEOTIDE SEQUENCE [LARGE SCALE GENOMIC DNA]</scope>
    <source>
        <strain evidence="2 3">Marseille-Q4368</strain>
    </source>
</reference>